<feature type="domain" description="ELP1 alpha-solenoid" evidence="12">
    <location>
        <begin position="872"/>
        <end position="1112"/>
    </location>
</feature>
<dbReference type="GeneID" id="8243595"/>
<feature type="domain" description="ELP1 N-terminal second beta-propeller" evidence="10">
    <location>
        <begin position="433"/>
        <end position="718"/>
    </location>
</feature>
<dbReference type="PANTHER" id="PTHR12747">
    <property type="entry name" value="ELONGATOR COMPLEX PROTEIN 1"/>
    <property type="match status" value="1"/>
</dbReference>
<dbReference type="InterPro" id="IPR056166">
    <property type="entry name" value="TPR_ELP1"/>
</dbReference>
<dbReference type="Proteomes" id="UP000002009">
    <property type="component" value="Chromosome 5"/>
</dbReference>
<evidence type="ECO:0000313" key="14">
    <source>
        <dbReference type="EMBL" id="ACO63940.1"/>
    </source>
</evidence>
<dbReference type="SUPFAM" id="SSF50969">
    <property type="entry name" value="YVTN repeat-like/Quinoprotein amine dehydrogenase"/>
    <property type="match status" value="1"/>
</dbReference>
<dbReference type="Pfam" id="PF23878">
    <property type="entry name" value="TPR_ELP1"/>
    <property type="match status" value="1"/>
</dbReference>
<evidence type="ECO:0000256" key="8">
    <source>
        <dbReference type="SAM" id="MobiDB-lite"/>
    </source>
</evidence>
<feature type="region of interest" description="Disordered" evidence="8">
    <location>
        <begin position="249"/>
        <end position="289"/>
    </location>
</feature>
<dbReference type="InterPro" id="IPR056169">
    <property type="entry name" value="HB_ELP1"/>
</dbReference>
<evidence type="ECO:0000256" key="4">
    <source>
        <dbReference type="ARBA" id="ARBA00022490"/>
    </source>
</evidence>
<feature type="coiled-coil region" evidence="7">
    <location>
        <begin position="1479"/>
        <end position="1510"/>
    </location>
</feature>
<accession>C1E791</accession>
<dbReference type="eggNOG" id="KOG1920">
    <property type="taxonomic scope" value="Eukaryota"/>
</dbReference>
<dbReference type="RefSeq" id="XP_002502682.1">
    <property type="nucleotide sequence ID" value="XM_002502636.1"/>
</dbReference>
<feature type="domain" description="ELP1 first N-terminal beta-propeller" evidence="9">
    <location>
        <begin position="1"/>
        <end position="206"/>
    </location>
</feature>
<feature type="compositionally biased region" description="Basic residues" evidence="8">
    <location>
        <begin position="1415"/>
        <end position="1425"/>
    </location>
</feature>
<name>C1E791_MICCC</name>
<feature type="domain" description="ELP1 first N-terminal beta-propeller" evidence="9">
    <location>
        <begin position="296"/>
        <end position="398"/>
    </location>
</feature>
<evidence type="ECO:0000259" key="13">
    <source>
        <dbReference type="Pfam" id="PF23936"/>
    </source>
</evidence>
<evidence type="ECO:0000259" key="11">
    <source>
        <dbReference type="Pfam" id="PF23878"/>
    </source>
</evidence>
<proteinExistence type="inferred from homology"/>
<dbReference type="EMBL" id="CP001326">
    <property type="protein sequence ID" value="ACO63940.1"/>
    <property type="molecule type" value="Genomic_DNA"/>
</dbReference>
<evidence type="ECO:0000256" key="2">
    <source>
        <dbReference type="ARBA" id="ARBA00005043"/>
    </source>
</evidence>
<dbReference type="Pfam" id="PF23936">
    <property type="entry name" value="HB_ELP1"/>
    <property type="match status" value="1"/>
</dbReference>
<comment type="subcellular location">
    <subcellularLocation>
        <location evidence="1">Cytoplasm</location>
    </subcellularLocation>
</comment>
<evidence type="ECO:0000259" key="10">
    <source>
        <dbReference type="Pfam" id="PF23797"/>
    </source>
</evidence>
<feature type="domain" description="ELP1 three-helical bundle" evidence="13">
    <location>
        <begin position="1303"/>
        <end position="1497"/>
    </location>
</feature>
<feature type="compositionally biased region" description="Polar residues" evidence="8">
    <location>
        <begin position="1398"/>
        <end position="1412"/>
    </location>
</feature>
<dbReference type="UniPathway" id="UPA00988"/>
<dbReference type="GO" id="GO:0000049">
    <property type="term" value="F:tRNA binding"/>
    <property type="evidence" value="ECO:0007669"/>
    <property type="project" value="TreeGrafter"/>
</dbReference>
<comment type="pathway">
    <text evidence="2">tRNA modification; 5-methoxycarbonylmethyl-2-thiouridine-tRNA biosynthesis.</text>
</comment>
<dbReference type="Pfam" id="PF04762">
    <property type="entry name" value="Beta-prop_ELP1_1st"/>
    <property type="match status" value="2"/>
</dbReference>
<dbReference type="GO" id="GO:0033588">
    <property type="term" value="C:elongator holoenzyme complex"/>
    <property type="evidence" value="ECO:0007669"/>
    <property type="project" value="InterPro"/>
</dbReference>
<evidence type="ECO:0000256" key="7">
    <source>
        <dbReference type="SAM" id="Coils"/>
    </source>
</evidence>
<comment type="similarity">
    <text evidence="3">Belongs to the ELP1/IKA1 family.</text>
</comment>
<dbReference type="InterPro" id="IPR056165">
    <property type="entry name" value="Beta-prop_ELP1_2nd"/>
</dbReference>
<dbReference type="Pfam" id="PF23925">
    <property type="entry name" value="A-sol_ELP1"/>
    <property type="match status" value="1"/>
</dbReference>
<dbReference type="InterPro" id="IPR011044">
    <property type="entry name" value="Quino_amine_DH_bsu"/>
</dbReference>
<dbReference type="FunCoup" id="C1E791">
    <property type="interactions" value="1816"/>
</dbReference>
<protein>
    <recommendedName>
        <fullName evidence="6">Elongator complex protein 1</fullName>
    </recommendedName>
</protein>
<keyword evidence="7" id="KW-0175">Coiled coil</keyword>
<dbReference type="GO" id="GO:0002926">
    <property type="term" value="P:tRNA wobble base 5-methoxycarbonylmethyl-2-thiouridinylation"/>
    <property type="evidence" value="ECO:0007669"/>
    <property type="project" value="TreeGrafter"/>
</dbReference>
<dbReference type="PANTHER" id="PTHR12747:SF0">
    <property type="entry name" value="ELONGATOR COMPLEX PROTEIN 1"/>
    <property type="match status" value="1"/>
</dbReference>
<dbReference type="InParanoid" id="C1E791"/>
<dbReference type="STRING" id="296587.C1E791"/>
<sequence>MRNLVPLGSRRWRLPMAQDPDAAPGGLETVVGSCYDAQTRVVYVVTSACNLYGIHIGKDSGGGDASRPFLRMSLLVGGGGDGALADEEPALPARSVVVGVEYIAELRGVCIAAASGELILVAPDPDDDHATTTARGAATVGEAGAKIPAGAVGPECIPECVGAVPSGIRAMRWNPDGEILLVATGDGQLVCMNKDFFVLAEAPLGASGERVGTAAASLSWRGDGAYAASLTLEVGDAEPRLRVWSREDLEPHSEGEVSPASPLESGVAYVSSSSPDEAGGGVESPSISAAESSAPPLAWQPRGALVAAASARGGVMFFERNGLRRGGFDLPRDGAGDRVRALAWSSDSSALCVTTAGDSAHGVQVWTRGNMRWYLKREMRYPRVSSGGFQRAPLVRWDEDDADVLRVFTADGTVEEHAFGWDVCVSAAATAAVVDGCRALITPLARTPIPPPMCAATAIFSAPVSELAWVPGGGIEGEEEEAGETLLALLADGTLEIVSSTRGTEWEETCEELARELASAKGGDGDDGDDEFCLTARPVRIVEDDTVASFSDASFSDWGGGRTILRRLRHLACPSPRVAVMTADCPRDGSAALLVVDMRRDEIATCGADRDEGWSGAMTRACVLPGEATRVTPLEGGSPATALVQVRGQSTPMMWTEGDGGGCFPARLPEVALRESCAVARAFTTADSRALLVGLDAGGTLRCGSRAVALGVRSFAVHRCAGDGTVAAGSDAPDVSYAVSLSRRSVPRVTYVTLADELRVAEVADLLGLGDSSGPGAGTADAEAPINRDELASAAGGKRGGGNSRSVERGGVYMDQLHVSMRAAMRPADWARAADFRTRRVEEGSRIVAAPPGSVNVVLQMPRGNLETVHPRSLALPAVTAALAAGRFTAAATLAARHRVDLNLLVDYAWPSFLSRASEFVESVNDPDVVMELIEVLDPADTTAPGGVYAHLRGPDVDAGPQPATGEKLVGKVAGTCSAIRAAVEARSSNARSSNDAACDGSAVDRLLDDRWELVVLSAHARTEPPDLGAALARVGRRRELELAAVSGGGGMEVLDSKKVLDSATALKHLIALVGGEALYEAALGTYDLSLAYLVGTHSAMDPGEFVADLKRLQDIESEPLRRADVDARLGRWPSCVENLLRGGDVAGACEVAERRRLFPHALAALSESLAAEGSASSKECAIEVRREVTRAYAAFLSRERRHEDAAVALLSVGEGRAALDEYREAVAWRPALALAARLGLSQNERTSIAEEICEALELTDPSSAAIVAAQHLGDVDRAVGSLTRAREWRESARVAYLHNRADLVETVVAPCAAEAAQGVLSEATELPSRLDKYLTRLRDLRTRREAMRRAIDAGAEAWRGDRPGGGDDDDAASEAPSLASGVSGMSAYTDRTAGARTATSHARSGVPSTQGGRKPTRKQRRGKKAGAGLRAGGPTEERDLAAHLASGAVAGSLGAPRALEEIGELTELLVSLGHAEDAAALQRAVSDAVAALESAREEARLRGEALNREEAAAAAADAEEVVVDATKVSVGAHAASKEVQTAAAQWKWAALRGSNAR</sequence>
<keyword evidence="4" id="KW-0963">Cytoplasm</keyword>
<dbReference type="InterPro" id="IPR056167">
    <property type="entry name" value="A-sol_ELP1"/>
</dbReference>
<dbReference type="InterPro" id="IPR015943">
    <property type="entry name" value="WD40/YVTN_repeat-like_dom_sf"/>
</dbReference>
<dbReference type="KEGG" id="mis:MICPUN_100753"/>
<dbReference type="OrthoDB" id="40048at2759"/>
<organism evidence="14 15">
    <name type="scientific">Micromonas commoda (strain RCC299 / NOUM17 / CCMP2709)</name>
    <name type="common">Picoplanktonic green alga</name>
    <dbReference type="NCBI Taxonomy" id="296587"/>
    <lineage>
        <taxon>Eukaryota</taxon>
        <taxon>Viridiplantae</taxon>
        <taxon>Chlorophyta</taxon>
        <taxon>Mamiellophyceae</taxon>
        <taxon>Mamiellales</taxon>
        <taxon>Mamiellaceae</taxon>
        <taxon>Micromonas</taxon>
    </lineage>
</organism>
<dbReference type="GO" id="GO:0005829">
    <property type="term" value="C:cytosol"/>
    <property type="evidence" value="ECO:0007669"/>
    <property type="project" value="TreeGrafter"/>
</dbReference>
<feature type="domain" description="ELP1 TPR" evidence="11">
    <location>
        <begin position="1123"/>
        <end position="1294"/>
    </location>
</feature>
<dbReference type="Gene3D" id="2.130.10.10">
    <property type="entry name" value="YVTN repeat-like/Quinoprotein amine dehydrogenase"/>
    <property type="match status" value="1"/>
</dbReference>
<dbReference type="InterPro" id="IPR056164">
    <property type="entry name" value="Beta-prop_ELP1_1st"/>
</dbReference>
<feature type="region of interest" description="Disordered" evidence="8">
    <location>
        <begin position="1356"/>
        <end position="1436"/>
    </location>
</feature>
<evidence type="ECO:0000256" key="3">
    <source>
        <dbReference type="ARBA" id="ARBA00006086"/>
    </source>
</evidence>
<keyword evidence="5" id="KW-0819">tRNA processing</keyword>
<evidence type="ECO:0000256" key="1">
    <source>
        <dbReference type="ARBA" id="ARBA00004496"/>
    </source>
</evidence>
<dbReference type="Pfam" id="PF23797">
    <property type="entry name" value="Beta-prop_ELP1_2nd"/>
    <property type="match status" value="1"/>
</dbReference>
<evidence type="ECO:0000259" key="9">
    <source>
        <dbReference type="Pfam" id="PF04762"/>
    </source>
</evidence>
<keyword evidence="15" id="KW-1185">Reference proteome</keyword>
<evidence type="ECO:0000256" key="6">
    <source>
        <dbReference type="ARBA" id="ARBA00029535"/>
    </source>
</evidence>
<dbReference type="OMA" id="WRESLYC"/>
<dbReference type="InterPro" id="IPR006849">
    <property type="entry name" value="Elp1"/>
</dbReference>
<reference evidence="14 15" key="1">
    <citation type="journal article" date="2009" name="Science">
        <title>Green evolution and dynamic adaptations revealed by genomes of the marine picoeukaryotes Micromonas.</title>
        <authorList>
            <person name="Worden A.Z."/>
            <person name="Lee J.H."/>
            <person name="Mock T."/>
            <person name="Rouze P."/>
            <person name="Simmons M.P."/>
            <person name="Aerts A.L."/>
            <person name="Allen A.E."/>
            <person name="Cuvelier M.L."/>
            <person name="Derelle E."/>
            <person name="Everett M.V."/>
            <person name="Foulon E."/>
            <person name="Grimwood J."/>
            <person name="Gundlach H."/>
            <person name="Henrissat B."/>
            <person name="Napoli C."/>
            <person name="McDonald S.M."/>
            <person name="Parker M.S."/>
            <person name="Rombauts S."/>
            <person name="Salamov A."/>
            <person name="Von Dassow P."/>
            <person name="Badger J.H."/>
            <person name="Coutinho P.M."/>
            <person name="Demir E."/>
            <person name="Dubchak I."/>
            <person name="Gentemann C."/>
            <person name="Eikrem W."/>
            <person name="Gready J.E."/>
            <person name="John U."/>
            <person name="Lanier W."/>
            <person name="Lindquist E.A."/>
            <person name="Lucas S."/>
            <person name="Mayer K.F."/>
            <person name="Moreau H."/>
            <person name="Not F."/>
            <person name="Otillar R."/>
            <person name="Panaud O."/>
            <person name="Pangilinan J."/>
            <person name="Paulsen I."/>
            <person name="Piegu B."/>
            <person name="Poliakov A."/>
            <person name="Robbens S."/>
            <person name="Schmutz J."/>
            <person name="Toulza E."/>
            <person name="Wyss T."/>
            <person name="Zelensky A."/>
            <person name="Zhou K."/>
            <person name="Armbrust E.V."/>
            <person name="Bhattacharya D."/>
            <person name="Goodenough U.W."/>
            <person name="Van de Peer Y."/>
            <person name="Grigoriev I.V."/>
        </authorList>
    </citation>
    <scope>NUCLEOTIDE SEQUENCE [LARGE SCALE GENOMIC DNA]</scope>
    <source>
        <strain evidence="15">RCC299 / NOUM17</strain>
    </source>
</reference>
<gene>
    <name evidence="14" type="ORF">MICPUN_100753</name>
</gene>
<evidence type="ECO:0000313" key="15">
    <source>
        <dbReference type="Proteomes" id="UP000002009"/>
    </source>
</evidence>
<evidence type="ECO:0000259" key="12">
    <source>
        <dbReference type="Pfam" id="PF23925"/>
    </source>
</evidence>
<evidence type="ECO:0000256" key="5">
    <source>
        <dbReference type="ARBA" id="ARBA00022694"/>
    </source>
</evidence>